<sequence length="43" mass="4546">MNMTVTTVSLNGANQYVALQAGDVAGEIPTDGYTRQEYPGKPS</sequence>
<keyword evidence="2" id="KW-1185">Reference proteome</keyword>
<proteinExistence type="predicted"/>
<gene>
    <name evidence="1" type="ORF">DFP97_106201</name>
</gene>
<name>A0A368W1M5_9BACL</name>
<dbReference type="Proteomes" id="UP000252415">
    <property type="component" value="Unassembled WGS sequence"/>
</dbReference>
<organism evidence="1 2">
    <name type="scientific">Paenibacillus prosopidis</name>
    <dbReference type="NCBI Taxonomy" id="630520"/>
    <lineage>
        <taxon>Bacteria</taxon>
        <taxon>Bacillati</taxon>
        <taxon>Bacillota</taxon>
        <taxon>Bacilli</taxon>
        <taxon>Bacillales</taxon>
        <taxon>Paenibacillaceae</taxon>
        <taxon>Paenibacillus</taxon>
    </lineage>
</organism>
<accession>A0A368W1M5</accession>
<protein>
    <submittedName>
        <fullName evidence="1">Uncharacterized protein</fullName>
    </submittedName>
</protein>
<evidence type="ECO:0000313" key="1">
    <source>
        <dbReference type="EMBL" id="RCW48501.1"/>
    </source>
</evidence>
<reference evidence="1 2" key="1">
    <citation type="submission" date="2018-07" db="EMBL/GenBank/DDBJ databases">
        <title>Genomic Encyclopedia of Type Strains, Phase III (KMG-III): the genomes of soil and plant-associated and newly described type strains.</title>
        <authorList>
            <person name="Whitman W."/>
        </authorList>
    </citation>
    <scope>NUCLEOTIDE SEQUENCE [LARGE SCALE GENOMIC DNA]</scope>
    <source>
        <strain evidence="1 2">CECT 7506</strain>
    </source>
</reference>
<dbReference type="EMBL" id="QPJD01000006">
    <property type="protein sequence ID" value="RCW48501.1"/>
    <property type="molecule type" value="Genomic_DNA"/>
</dbReference>
<dbReference type="AlphaFoldDB" id="A0A368W1M5"/>
<comment type="caution">
    <text evidence="1">The sequence shown here is derived from an EMBL/GenBank/DDBJ whole genome shotgun (WGS) entry which is preliminary data.</text>
</comment>
<dbReference type="RefSeq" id="WP_281270960.1">
    <property type="nucleotide sequence ID" value="NZ_QPJD01000006.1"/>
</dbReference>
<evidence type="ECO:0000313" key="2">
    <source>
        <dbReference type="Proteomes" id="UP000252415"/>
    </source>
</evidence>